<name>A0AA91Q1Z3_CLALS</name>
<dbReference type="Proteomes" id="UP000195602">
    <property type="component" value="Unassembled WGS sequence"/>
</dbReference>
<evidence type="ECO:0000256" key="1">
    <source>
        <dbReference type="ARBA" id="ARBA00022705"/>
    </source>
</evidence>
<dbReference type="PANTHER" id="PTHR23389">
    <property type="entry name" value="CHROMOSOME TRANSMISSION FIDELITY FACTOR 18"/>
    <property type="match status" value="1"/>
</dbReference>
<organism evidence="3 4">
    <name type="scientific">Clavispora lusitaniae</name>
    <name type="common">Candida lusitaniae</name>
    <dbReference type="NCBI Taxonomy" id="36911"/>
    <lineage>
        <taxon>Eukaryota</taxon>
        <taxon>Fungi</taxon>
        <taxon>Dikarya</taxon>
        <taxon>Ascomycota</taxon>
        <taxon>Saccharomycotina</taxon>
        <taxon>Pichiomycetes</taxon>
        <taxon>Metschnikowiaceae</taxon>
        <taxon>Clavispora</taxon>
    </lineage>
</organism>
<protein>
    <recommendedName>
        <fullName evidence="5">Telomere length regulation protein</fullName>
    </recommendedName>
</protein>
<dbReference type="PANTHER" id="PTHR23389:SF6">
    <property type="entry name" value="REPLICATION FACTOR C SUBUNIT 1"/>
    <property type="match status" value="1"/>
</dbReference>
<feature type="region of interest" description="Disordered" evidence="2">
    <location>
        <begin position="22"/>
        <end position="100"/>
    </location>
</feature>
<reference evidence="3 4" key="1">
    <citation type="submission" date="2017-04" db="EMBL/GenBank/DDBJ databases">
        <title>Draft genome of the yeast Clavispora lusitaniae type strain CBS 6936.</title>
        <authorList>
            <person name="Durrens P."/>
            <person name="Klopp C."/>
            <person name="Biteau N."/>
            <person name="Fitton-Ouhabi V."/>
            <person name="Dementhon K."/>
            <person name="Accoceberry I."/>
            <person name="Sherman D.J."/>
            <person name="Noel T."/>
        </authorList>
    </citation>
    <scope>NUCLEOTIDE SEQUENCE [LARGE SCALE GENOMIC DNA]</scope>
    <source>
        <strain evidence="3 4">CBS 6936</strain>
    </source>
</reference>
<dbReference type="Gene3D" id="3.40.50.300">
    <property type="entry name" value="P-loop containing nucleotide triphosphate hydrolases"/>
    <property type="match status" value="1"/>
</dbReference>
<dbReference type="EMBL" id="LYUB02000006">
    <property type="protein sequence ID" value="OVF09208.1"/>
    <property type="molecule type" value="Genomic_DNA"/>
</dbReference>
<accession>A0AA91Q1Z3</accession>
<dbReference type="GO" id="GO:0003677">
    <property type="term" value="F:DNA binding"/>
    <property type="evidence" value="ECO:0007669"/>
    <property type="project" value="TreeGrafter"/>
</dbReference>
<dbReference type="AlphaFoldDB" id="A0AA91Q1Z3"/>
<proteinExistence type="predicted"/>
<dbReference type="InterPro" id="IPR027417">
    <property type="entry name" value="P-loop_NTPase"/>
</dbReference>
<evidence type="ECO:0000313" key="3">
    <source>
        <dbReference type="EMBL" id="OVF09208.1"/>
    </source>
</evidence>
<evidence type="ECO:0000313" key="4">
    <source>
        <dbReference type="Proteomes" id="UP000195602"/>
    </source>
</evidence>
<dbReference type="GO" id="GO:0005634">
    <property type="term" value="C:nucleus"/>
    <property type="evidence" value="ECO:0007669"/>
    <property type="project" value="TreeGrafter"/>
</dbReference>
<dbReference type="GO" id="GO:0006260">
    <property type="term" value="P:DNA replication"/>
    <property type="evidence" value="ECO:0007669"/>
    <property type="project" value="UniProtKB-KW"/>
</dbReference>
<keyword evidence="1" id="KW-0235">DNA replication</keyword>
<sequence length="960" mass="109190">MSLGSEQYLGIDPDLLELSSLQGSSSQVLECPTSDTEEEHEEVVQGSTCKDDYHDHQCQSQQQMKLQDKETSKSFHDENKRLRKYEEEKMDPKTPEDKGEMDILKAKTSFQAEFDNGRPGLLFLLSGKQQNAKSRRKRKTTKATSGKCDSVVSEASEAETSFDSAEFERTVKHQNYLSDLEDKMYGNGKSVSLKDYLRKPTEIVSASEDSQRIEIVEAKTQPQPLETLESLGKKVHARNLFDGFPRKLKNSKGKWTLKVRLRISPEKLAIIKRYENPFTTRGTTGTGTGAMSKLMAQNSSLKVSLKLPVKFLKEIERSLSPLYTKSSGHINGKPARSVFEMMMQSANKSSMPRLTPIQKLKELYPPILCRSQMHVVPDEVLPKASSSYIQSFPLRDTNMATTSNESLSCLLSGEKKSAFMCAFDISPIQKKAFEVKDITELVKANAPLAFSKGPHKRIYKDFIMNKAADNSYSVWPQKFQPQQVEDMLLPSQKRAFIKHWIENAFKLLKAQSTRTPLNVRLKEQQRRQKQREASAMSGFIVDDFEEDETTDEDIFVPILIVKGPTGSCKSSSIYAAMNAMDGYVHEINTSQQRSRRDIYGPLKEFCTTQIVNQNGEAKKFQKGVVLFEDCDVLFEQDKTFWTLVQDVLNFSKRPIVLTVSDDCVIPRYIKDLAAEQNSIISLSIINKESMRQYIWLCSLSQGYSLSSQLQEKILSDCHHDGSYDLRKALMMCQWLCGPKGLSDEIVEVLYFEKLSDKFQSFDDVDLISKKIDLLSAADIISRNTVSSILHDRQENELLDVYVVDDSLNLTQPALPHEVNVGGYIQDTLQSDYEPNTTYELHGNQLRDITIEFLSSRSKPTPAFLRDIQTLRSQTRSRSSATSFEEIVETQGLPETSVCYSMPKSSIALDLAPVSRAWAQFQKEIMKWDAQHAHEEGTRSLENFLNWRKFHRNVEEILKTI</sequence>
<evidence type="ECO:0000256" key="2">
    <source>
        <dbReference type="SAM" id="MobiDB-lite"/>
    </source>
</evidence>
<comment type="caution">
    <text evidence="3">The sequence shown here is derived from an EMBL/GenBank/DDBJ whole genome shotgun (WGS) entry which is preliminary data.</text>
</comment>
<dbReference type="KEGG" id="clus:A9F13_06g03729"/>
<gene>
    <name evidence="3" type="ORF">A9F13_06g03729</name>
</gene>
<evidence type="ECO:0008006" key="5">
    <source>
        <dbReference type="Google" id="ProtNLM"/>
    </source>
</evidence>
<feature type="compositionally biased region" description="Basic and acidic residues" evidence="2">
    <location>
        <begin position="66"/>
        <end position="100"/>
    </location>
</feature>
<dbReference type="SUPFAM" id="SSF52540">
    <property type="entry name" value="P-loop containing nucleoside triphosphate hydrolases"/>
    <property type="match status" value="1"/>
</dbReference>